<accession>A0AAN9F1L2</accession>
<reference evidence="2 3" key="1">
    <citation type="submission" date="2024-01" db="EMBL/GenBank/DDBJ databases">
        <title>The genomes of 5 underutilized Papilionoideae crops provide insights into root nodulation and disease resistanc.</title>
        <authorList>
            <person name="Yuan L."/>
        </authorList>
    </citation>
    <scope>NUCLEOTIDE SEQUENCE [LARGE SCALE GENOMIC DNA]</scope>
    <source>
        <strain evidence="2">ZHUSHIDOU_FW_LH</strain>
        <tissue evidence="2">Leaf</tissue>
    </source>
</reference>
<evidence type="ECO:0000256" key="1">
    <source>
        <dbReference type="SAM" id="MobiDB-lite"/>
    </source>
</evidence>
<evidence type="ECO:0000313" key="2">
    <source>
        <dbReference type="EMBL" id="KAK7266959.1"/>
    </source>
</evidence>
<feature type="compositionally biased region" description="Basic and acidic residues" evidence="1">
    <location>
        <begin position="81"/>
        <end position="95"/>
    </location>
</feature>
<comment type="caution">
    <text evidence="2">The sequence shown here is derived from an EMBL/GenBank/DDBJ whole genome shotgun (WGS) entry which is preliminary data.</text>
</comment>
<name>A0AAN9F1L2_CROPI</name>
<feature type="compositionally biased region" description="Polar residues" evidence="1">
    <location>
        <begin position="10"/>
        <end position="22"/>
    </location>
</feature>
<dbReference type="AlphaFoldDB" id="A0AAN9F1L2"/>
<sequence>MAKKRGRPPKNSTPSSSKQTVTPFKDAPEPQPFDLTQIDEDDLAGIDGLSPKQAEVWLKNIDVLRERIAGKASLIPTNEETMNKDNEKQVSENKDPSSNPSNSDEQLSKRMDLLRQPLLALNKNHFSDIEKKEKVSY</sequence>
<evidence type="ECO:0000313" key="3">
    <source>
        <dbReference type="Proteomes" id="UP001372338"/>
    </source>
</evidence>
<dbReference type="Proteomes" id="UP001372338">
    <property type="component" value="Unassembled WGS sequence"/>
</dbReference>
<protein>
    <submittedName>
        <fullName evidence="2">Uncharacterized protein</fullName>
    </submittedName>
</protein>
<proteinExistence type="predicted"/>
<keyword evidence="3" id="KW-1185">Reference proteome</keyword>
<dbReference type="EMBL" id="JAYWIO010000004">
    <property type="protein sequence ID" value="KAK7266959.1"/>
    <property type="molecule type" value="Genomic_DNA"/>
</dbReference>
<organism evidence="2 3">
    <name type="scientific">Crotalaria pallida</name>
    <name type="common">Smooth rattlebox</name>
    <name type="synonym">Crotalaria striata</name>
    <dbReference type="NCBI Taxonomy" id="3830"/>
    <lineage>
        <taxon>Eukaryota</taxon>
        <taxon>Viridiplantae</taxon>
        <taxon>Streptophyta</taxon>
        <taxon>Embryophyta</taxon>
        <taxon>Tracheophyta</taxon>
        <taxon>Spermatophyta</taxon>
        <taxon>Magnoliopsida</taxon>
        <taxon>eudicotyledons</taxon>
        <taxon>Gunneridae</taxon>
        <taxon>Pentapetalae</taxon>
        <taxon>rosids</taxon>
        <taxon>fabids</taxon>
        <taxon>Fabales</taxon>
        <taxon>Fabaceae</taxon>
        <taxon>Papilionoideae</taxon>
        <taxon>50 kb inversion clade</taxon>
        <taxon>genistoids sensu lato</taxon>
        <taxon>core genistoids</taxon>
        <taxon>Crotalarieae</taxon>
        <taxon>Crotalaria</taxon>
    </lineage>
</organism>
<feature type="region of interest" description="Disordered" evidence="1">
    <location>
        <begin position="75"/>
        <end position="113"/>
    </location>
</feature>
<gene>
    <name evidence="2" type="ORF">RIF29_19621</name>
</gene>
<feature type="region of interest" description="Disordered" evidence="1">
    <location>
        <begin position="1"/>
        <end position="47"/>
    </location>
</feature>
<feature type="compositionally biased region" description="Low complexity" evidence="1">
    <location>
        <begin position="96"/>
        <end position="105"/>
    </location>
</feature>